<comment type="caution">
    <text evidence="3">The sequence shown here is derived from an EMBL/GenBank/DDBJ whole genome shotgun (WGS) entry which is preliminary data.</text>
</comment>
<dbReference type="Proteomes" id="UP000306441">
    <property type="component" value="Unassembled WGS sequence"/>
</dbReference>
<name>A0ABY2Q6V8_9HYPH</name>
<feature type="region of interest" description="Disordered" evidence="1">
    <location>
        <begin position="31"/>
        <end position="52"/>
    </location>
</feature>
<dbReference type="EMBL" id="SSNY01000005">
    <property type="protein sequence ID" value="THF57376.1"/>
    <property type="molecule type" value="Genomic_DNA"/>
</dbReference>
<dbReference type="InterPro" id="IPR036328">
    <property type="entry name" value="MliC_sf"/>
</dbReference>
<proteinExistence type="predicted"/>
<evidence type="ECO:0000256" key="1">
    <source>
        <dbReference type="SAM" id="MobiDB-lite"/>
    </source>
</evidence>
<gene>
    <name evidence="3" type="ORF">E6C48_10180</name>
</gene>
<dbReference type="PROSITE" id="PS51257">
    <property type="entry name" value="PROKAR_LIPOPROTEIN"/>
    <property type="match status" value="1"/>
</dbReference>
<evidence type="ECO:0000256" key="2">
    <source>
        <dbReference type="SAM" id="SignalP"/>
    </source>
</evidence>
<evidence type="ECO:0000313" key="4">
    <source>
        <dbReference type="Proteomes" id="UP000306441"/>
    </source>
</evidence>
<feature type="signal peptide" evidence="2">
    <location>
        <begin position="1"/>
        <end position="25"/>
    </location>
</feature>
<feature type="compositionally biased region" description="Low complexity" evidence="1">
    <location>
        <begin position="31"/>
        <end position="46"/>
    </location>
</feature>
<organism evidence="3 4">
    <name type="scientific">Ollibium composti</name>
    <dbReference type="NCBI Taxonomy" id="2675109"/>
    <lineage>
        <taxon>Bacteria</taxon>
        <taxon>Pseudomonadati</taxon>
        <taxon>Pseudomonadota</taxon>
        <taxon>Alphaproteobacteria</taxon>
        <taxon>Hyphomicrobiales</taxon>
        <taxon>Phyllobacteriaceae</taxon>
        <taxon>Ollibium</taxon>
    </lineage>
</organism>
<keyword evidence="4" id="KW-1185">Reference proteome</keyword>
<reference evidence="3 4" key="1">
    <citation type="submission" date="2019-04" db="EMBL/GenBank/DDBJ databases">
        <title>Mesorhizobium composti sp. nov., isolated from compost.</title>
        <authorList>
            <person name="Lin S.-Y."/>
            <person name="Hameed A."/>
            <person name="Hsieh Y.-T."/>
            <person name="Young C.-C."/>
        </authorList>
    </citation>
    <scope>NUCLEOTIDE SEQUENCE [LARGE SCALE GENOMIC DNA]</scope>
    <source>
        <strain evidence="3 4">CC-YTH430</strain>
    </source>
</reference>
<evidence type="ECO:0008006" key="5">
    <source>
        <dbReference type="Google" id="ProtNLM"/>
    </source>
</evidence>
<keyword evidence="2" id="KW-0732">Signal</keyword>
<protein>
    <recommendedName>
        <fullName evidence="5">C-type lysozyme inhibitor domain-containing protein</fullName>
    </recommendedName>
</protein>
<dbReference type="SUPFAM" id="SSF141488">
    <property type="entry name" value="YdhA-like"/>
    <property type="match status" value="1"/>
</dbReference>
<accession>A0ABY2Q6V8</accession>
<feature type="chain" id="PRO_5047311230" description="C-type lysozyme inhibitor domain-containing protein" evidence="2">
    <location>
        <begin position="26"/>
        <end position="127"/>
    </location>
</feature>
<evidence type="ECO:0000313" key="3">
    <source>
        <dbReference type="EMBL" id="THF57376.1"/>
    </source>
</evidence>
<sequence>MAMRRTVRVTLALSLLGALSGCVSGSGAPASTGAVVPGPGRPPATVLQDNASQPRTATYSCADGGMMTIQNLGTSLRLLGPDGVTEELPASPAGQTSRYGQSHDAIVIDGNEALVMTGGHPPMPCTR</sequence>
<feature type="region of interest" description="Disordered" evidence="1">
    <location>
        <begin position="80"/>
        <end position="101"/>
    </location>
</feature>